<dbReference type="InterPro" id="IPR003961">
    <property type="entry name" value="FN3_dom"/>
</dbReference>
<sequence>MDIPGPPEPPFEISDVDADACTLSWQAPIEDGGSNITNYVVESDELKETLVLRAGAKMRLHVPLKGRPAPKVTWAKMNTNIKDRHGLLVKTTEWDTLLYVENVNRYDAGKYILSLENICGMKMHTIVVKVIDTPGPPVNLMVKETSKDSAYILWDTPLIDGGSPVKNYIVEKRDTERKAWSKVAVDCPKEAIKIENLEPGRSYSFRVSAENEYGIGEACETADAVRASEQSGPVIDFKAILITKDSCTLGWKKPICDGGSRIVAYVLEVLNGEDKWKVLMRSKNMQYSAKDLLDEKEYTYRVLESQVYQQHHMLPWIQLILQVNLMSLALQEAL</sequence>
<evidence type="ECO:0000259" key="2">
    <source>
        <dbReference type="PROSITE" id="PS50853"/>
    </source>
</evidence>
<gene>
    <name evidence="3" type="ORF">AAFF_G00328260</name>
</gene>
<dbReference type="InterPro" id="IPR013098">
    <property type="entry name" value="Ig_I-set"/>
</dbReference>
<keyword evidence="1" id="KW-0393">Immunoglobulin domain</keyword>
<dbReference type="GO" id="GO:0031430">
    <property type="term" value="C:M band"/>
    <property type="evidence" value="ECO:0007669"/>
    <property type="project" value="TreeGrafter"/>
</dbReference>
<dbReference type="InterPro" id="IPR036179">
    <property type="entry name" value="Ig-like_dom_sf"/>
</dbReference>
<comment type="caution">
    <text evidence="3">The sequence shown here is derived from an EMBL/GenBank/DDBJ whole genome shotgun (WGS) entry which is preliminary data.</text>
</comment>
<organism evidence="3 4">
    <name type="scientific">Aldrovandia affinis</name>
    <dbReference type="NCBI Taxonomy" id="143900"/>
    <lineage>
        <taxon>Eukaryota</taxon>
        <taxon>Metazoa</taxon>
        <taxon>Chordata</taxon>
        <taxon>Craniata</taxon>
        <taxon>Vertebrata</taxon>
        <taxon>Euteleostomi</taxon>
        <taxon>Actinopterygii</taxon>
        <taxon>Neopterygii</taxon>
        <taxon>Teleostei</taxon>
        <taxon>Notacanthiformes</taxon>
        <taxon>Halosauridae</taxon>
        <taxon>Aldrovandia</taxon>
    </lineage>
</organism>
<dbReference type="Gene3D" id="2.60.40.10">
    <property type="entry name" value="Immunoglobulins"/>
    <property type="match status" value="3"/>
</dbReference>
<dbReference type="InterPro" id="IPR036116">
    <property type="entry name" value="FN3_sf"/>
</dbReference>
<dbReference type="GO" id="GO:0008307">
    <property type="term" value="F:structural constituent of muscle"/>
    <property type="evidence" value="ECO:0007669"/>
    <property type="project" value="TreeGrafter"/>
</dbReference>
<dbReference type="SMART" id="SM00060">
    <property type="entry name" value="FN3"/>
    <property type="match status" value="3"/>
</dbReference>
<evidence type="ECO:0000313" key="4">
    <source>
        <dbReference type="Proteomes" id="UP001221898"/>
    </source>
</evidence>
<protein>
    <recommendedName>
        <fullName evidence="2">Fibronectin type-III domain-containing protein</fullName>
    </recommendedName>
</protein>
<feature type="domain" description="Fibronectin type-III" evidence="2">
    <location>
        <begin position="233"/>
        <end position="328"/>
    </location>
</feature>
<dbReference type="PROSITE" id="PS50853">
    <property type="entry name" value="FN3"/>
    <property type="match status" value="2"/>
</dbReference>
<evidence type="ECO:0000313" key="3">
    <source>
        <dbReference type="EMBL" id="KAJ8416948.1"/>
    </source>
</evidence>
<dbReference type="GO" id="GO:0048738">
    <property type="term" value="P:cardiac muscle tissue development"/>
    <property type="evidence" value="ECO:0007669"/>
    <property type="project" value="TreeGrafter"/>
</dbReference>
<dbReference type="GO" id="GO:0045214">
    <property type="term" value="P:sarcomere organization"/>
    <property type="evidence" value="ECO:0007669"/>
    <property type="project" value="TreeGrafter"/>
</dbReference>
<keyword evidence="4" id="KW-1185">Reference proteome</keyword>
<dbReference type="CDD" id="cd05748">
    <property type="entry name" value="Ig_Titin_like"/>
    <property type="match status" value="1"/>
</dbReference>
<dbReference type="PANTHER" id="PTHR14340:SF13">
    <property type="entry name" value="TITIN"/>
    <property type="match status" value="1"/>
</dbReference>
<dbReference type="Pfam" id="PF00041">
    <property type="entry name" value="fn3"/>
    <property type="match status" value="1"/>
</dbReference>
<dbReference type="FunFam" id="2.60.40.10:FF:000003">
    <property type="entry name" value="Titin isoform E"/>
    <property type="match status" value="1"/>
</dbReference>
<dbReference type="FunFam" id="2.60.40.10:FF:000002">
    <property type="entry name" value="Titin a"/>
    <property type="match status" value="1"/>
</dbReference>
<feature type="domain" description="Fibronectin type-III" evidence="2">
    <location>
        <begin position="136"/>
        <end position="230"/>
    </location>
</feature>
<dbReference type="SUPFAM" id="SSF48726">
    <property type="entry name" value="Immunoglobulin"/>
    <property type="match status" value="1"/>
</dbReference>
<evidence type="ECO:0000256" key="1">
    <source>
        <dbReference type="ARBA" id="ARBA00023319"/>
    </source>
</evidence>
<dbReference type="EMBL" id="JAINUG010000005">
    <property type="protein sequence ID" value="KAJ8416948.1"/>
    <property type="molecule type" value="Genomic_DNA"/>
</dbReference>
<dbReference type="AlphaFoldDB" id="A0AAD7TA26"/>
<dbReference type="PANTHER" id="PTHR14340">
    <property type="entry name" value="MICROFIBRIL-ASSOCIATED GLYCOPROTEIN 3"/>
    <property type="match status" value="1"/>
</dbReference>
<dbReference type="SUPFAM" id="SSF49265">
    <property type="entry name" value="Fibronectin type III"/>
    <property type="match status" value="2"/>
</dbReference>
<accession>A0AAD7TA26</accession>
<dbReference type="PRINTS" id="PR00014">
    <property type="entry name" value="FNTYPEIII"/>
</dbReference>
<dbReference type="Pfam" id="PF07679">
    <property type="entry name" value="I-set"/>
    <property type="match status" value="1"/>
</dbReference>
<reference evidence="3" key="1">
    <citation type="journal article" date="2023" name="Science">
        <title>Genome structures resolve the early diversification of teleost fishes.</title>
        <authorList>
            <person name="Parey E."/>
            <person name="Louis A."/>
            <person name="Montfort J."/>
            <person name="Bouchez O."/>
            <person name="Roques C."/>
            <person name="Iampietro C."/>
            <person name="Lluch J."/>
            <person name="Castinel A."/>
            <person name="Donnadieu C."/>
            <person name="Desvignes T."/>
            <person name="Floi Bucao C."/>
            <person name="Jouanno E."/>
            <person name="Wen M."/>
            <person name="Mejri S."/>
            <person name="Dirks R."/>
            <person name="Jansen H."/>
            <person name="Henkel C."/>
            <person name="Chen W.J."/>
            <person name="Zahm M."/>
            <person name="Cabau C."/>
            <person name="Klopp C."/>
            <person name="Thompson A.W."/>
            <person name="Robinson-Rechavi M."/>
            <person name="Braasch I."/>
            <person name="Lecointre G."/>
            <person name="Bobe J."/>
            <person name="Postlethwait J.H."/>
            <person name="Berthelot C."/>
            <person name="Roest Crollius H."/>
            <person name="Guiguen Y."/>
        </authorList>
    </citation>
    <scope>NUCLEOTIDE SEQUENCE</scope>
    <source>
        <strain evidence="3">NC1722</strain>
    </source>
</reference>
<dbReference type="Proteomes" id="UP001221898">
    <property type="component" value="Unassembled WGS sequence"/>
</dbReference>
<dbReference type="CDD" id="cd00063">
    <property type="entry name" value="FN3"/>
    <property type="match status" value="3"/>
</dbReference>
<proteinExistence type="predicted"/>
<dbReference type="InterPro" id="IPR013783">
    <property type="entry name" value="Ig-like_fold"/>
</dbReference>
<name>A0AAD7TA26_9TELE</name>